<dbReference type="OrthoDB" id="9788098at2"/>
<dbReference type="EMBL" id="UAPV01000001">
    <property type="protein sequence ID" value="SPT69974.1"/>
    <property type="molecule type" value="Genomic_DNA"/>
</dbReference>
<dbReference type="PANTHER" id="PTHR43537">
    <property type="entry name" value="TRANSCRIPTIONAL REGULATOR, GNTR FAMILY"/>
    <property type="match status" value="1"/>
</dbReference>
<dbReference type="Proteomes" id="UP000250086">
    <property type="component" value="Unassembled WGS sequence"/>
</dbReference>
<dbReference type="RefSeq" id="WP_113744092.1">
    <property type="nucleotide sequence ID" value="NZ_UAPU01000007.1"/>
</dbReference>
<dbReference type="InterPro" id="IPR000524">
    <property type="entry name" value="Tscrpt_reg_HTH_GntR"/>
</dbReference>
<dbReference type="CDD" id="cd07377">
    <property type="entry name" value="WHTH_GntR"/>
    <property type="match status" value="1"/>
</dbReference>
<evidence type="ECO:0000313" key="5">
    <source>
        <dbReference type="EMBL" id="SPT69974.1"/>
    </source>
</evidence>
<accession>A0A2X0V6A1</accession>
<sequence>MATDKKDQIYFKLDENKPIASQVYEYLKNAIIECHYKPFDRVSENEIAALFNISRQPVREALIRLANNNFVTIEPKKATRVSCISKESIRQGCQIRIALEGHAVALTAEHINQAQLAQLEDNLEAQKIAAIEFNLHEHFALDDVFHRMLIEMSGLNQIWDIVEGVKGTMDRVRFLSIENELTPIHTTCFFHESIIKAIAEHEAAAAHKAMCDHINKTYISLQSVMDKCTHSYFID</sequence>
<keyword evidence="3" id="KW-0804">Transcription</keyword>
<feature type="domain" description="HTH gntR-type" evidence="4">
    <location>
        <begin position="17"/>
        <end position="84"/>
    </location>
</feature>
<name>A0A2X0V6A1_9GAMM</name>
<proteinExistence type="predicted"/>
<gene>
    <name evidence="5" type="primary">ydfH_1</name>
    <name evidence="5" type="ORF">NCTC13093_01372</name>
</gene>
<evidence type="ECO:0000313" key="6">
    <source>
        <dbReference type="Proteomes" id="UP000250086"/>
    </source>
</evidence>
<dbReference type="SMART" id="SM00895">
    <property type="entry name" value="FCD"/>
    <property type="match status" value="1"/>
</dbReference>
<dbReference type="Gene3D" id="1.20.120.530">
    <property type="entry name" value="GntR ligand-binding domain-like"/>
    <property type="match status" value="1"/>
</dbReference>
<evidence type="ECO:0000256" key="2">
    <source>
        <dbReference type="ARBA" id="ARBA00023125"/>
    </source>
</evidence>
<dbReference type="SMART" id="SM00345">
    <property type="entry name" value="HTH_GNTR"/>
    <property type="match status" value="1"/>
</dbReference>
<dbReference type="PANTHER" id="PTHR43537:SF6">
    <property type="entry name" value="HTH-TYPE TRANSCRIPTIONAL REPRESSOR RSPR"/>
    <property type="match status" value="1"/>
</dbReference>
<dbReference type="InterPro" id="IPR011711">
    <property type="entry name" value="GntR_C"/>
</dbReference>
<dbReference type="InterPro" id="IPR008920">
    <property type="entry name" value="TF_FadR/GntR_C"/>
</dbReference>
<reference evidence="5 6" key="1">
    <citation type="submission" date="2018-06" db="EMBL/GenBank/DDBJ databases">
        <authorList>
            <consortium name="Pathogen Informatics"/>
            <person name="Doyle S."/>
        </authorList>
    </citation>
    <scope>NUCLEOTIDE SEQUENCE [LARGE SCALE GENOMIC DNA]</scope>
    <source>
        <strain evidence="5 6">NCTC13093</strain>
    </source>
</reference>
<protein>
    <submittedName>
        <fullName evidence="5">Uncharacterized HTH-type transcriptional regulator ydfH</fullName>
    </submittedName>
</protein>
<dbReference type="Pfam" id="PF07729">
    <property type="entry name" value="FCD"/>
    <property type="match status" value="1"/>
</dbReference>
<keyword evidence="2" id="KW-0238">DNA-binding</keyword>
<dbReference type="SUPFAM" id="SSF46785">
    <property type="entry name" value="Winged helix' DNA-binding domain"/>
    <property type="match status" value="1"/>
</dbReference>
<dbReference type="GO" id="GO:0003700">
    <property type="term" value="F:DNA-binding transcription factor activity"/>
    <property type="evidence" value="ECO:0007669"/>
    <property type="project" value="InterPro"/>
</dbReference>
<dbReference type="Gene3D" id="1.10.10.10">
    <property type="entry name" value="Winged helix-like DNA-binding domain superfamily/Winged helix DNA-binding domain"/>
    <property type="match status" value="1"/>
</dbReference>
<dbReference type="SUPFAM" id="SSF48008">
    <property type="entry name" value="GntR ligand-binding domain-like"/>
    <property type="match status" value="1"/>
</dbReference>
<dbReference type="AlphaFoldDB" id="A0A2X0V6A1"/>
<dbReference type="InterPro" id="IPR036390">
    <property type="entry name" value="WH_DNA-bd_sf"/>
</dbReference>
<dbReference type="InterPro" id="IPR036388">
    <property type="entry name" value="WH-like_DNA-bd_sf"/>
</dbReference>
<organism evidence="5 6">
    <name type="scientific">Anaerobiospirillum thomasii</name>
    <dbReference type="NCBI Taxonomy" id="179995"/>
    <lineage>
        <taxon>Bacteria</taxon>
        <taxon>Pseudomonadati</taxon>
        <taxon>Pseudomonadota</taxon>
        <taxon>Gammaproteobacteria</taxon>
        <taxon>Aeromonadales</taxon>
        <taxon>Succinivibrionaceae</taxon>
        <taxon>Anaerobiospirillum</taxon>
    </lineage>
</organism>
<evidence type="ECO:0000256" key="3">
    <source>
        <dbReference type="ARBA" id="ARBA00023163"/>
    </source>
</evidence>
<evidence type="ECO:0000256" key="1">
    <source>
        <dbReference type="ARBA" id="ARBA00023015"/>
    </source>
</evidence>
<evidence type="ECO:0000259" key="4">
    <source>
        <dbReference type="PROSITE" id="PS50949"/>
    </source>
</evidence>
<keyword evidence="1" id="KW-0805">Transcription regulation</keyword>
<keyword evidence="6" id="KW-1185">Reference proteome</keyword>
<dbReference type="PROSITE" id="PS50949">
    <property type="entry name" value="HTH_GNTR"/>
    <property type="match status" value="1"/>
</dbReference>
<dbReference type="Pfam" id="PF00392">
    <property type="entry name" value="GntR"/>
    <property type="match status" value="1"/>
</dbReference>
<dbReference type="GO" id="GO:0003677">
    <property type="term" value="F:DNA binding"/>
    <property type="evidence" value="ECO:0007669"/>
    <property type="project" value="UniProtKB-KW"/>
</dbReference>